<feature type="compositionally biased region" description="Pro residues" evidence="1">
    <location>
        <begin position="136"/>
        <end position="145"/>
    </location>
</feature>
<dbReference type="EMBL" id="AWSO01001854">
    <property type="protein sequence ID" value="ESK82600.1"/>
    <property type="molecule type" value="Genomic_DNA"/>
</dbReference>
<feature type="compositionally biased region" description="Low complexity" evidence="1">
    <location>
        <begin position="100"/>
        <end position="116"/>
    </location>
</feature>
<feature type="compositionally biased region" description="Polar residues" evidence="1">
    <location>
        <begin position="173"/>
        <end position="198"/>
    </location>
</feature>
<dbReference type="KEGG" id="mrr:Moror_5407"/>
<dbReference type="HOGENOM" id="CLU_014088_1_0_1"/>
<name>V2WQU7_MONRO</name>
<comment type="caution">
    <text evidence="2">The sequence shown here is derived from an EMBL/GenBank/DDBJ whole genome shotgun (WGS) entry which is preliminary data.</text>
</comment>
<organism evidence="2 3">
    <name type="scientific">Moniliophthora roreri (strain MCA 2997)</name>
    <name type="common">Cocoa frosty pod rot fungus</name>
    <name type="synonym">Crinipellis roreri</name>
    <dbReference type="NCBI Taxonomy" id="1381753"/>
    <lineage>
        <taxon>Eukaryota</taxon>
        <taxon>Fungi</taxon>
        <taxon>Dikarya</taxon>
        <taxon>Basidiomycota</taxon>
        <taxon>Agaricomycotina</taxon>
        <taxon>Agaricomycetes</taxon>
        <taxon>Agaricomycetidae</taxon>
        <taxon>Agaricales</taxon>
        <taxon>Marasmiineae</taxon>
        <taxon>Marasmiaceae</taxon>
        <taxon>Moniliophthora</taxon>
    </lineage>
</organism>
<dbReference type="Proteomes" id="UP000017559">
    <property type="component" value="Unassembled WGS sequence"/>
</dbReference>
<keyword evidence="3" id="KW-1185">Reference proteome</keyword>
<evidence type="ECO:0000313" key="3">
    <source>
        <dbReference type="Proteomes" id="UP000017559"/>
    </source>
</evidence>
<dbReference type="AlphaFoldDB" id="V2WQU7"/>
<evidence type="ECO:0000256" key="1">
    <source>
        <dbReference type="SAM" id="MobiDB-lite"/>
    </source>
</evidence>
<protein>
    <submittedName>
        <fullName evidence="2">Uncharacterized protein</fullName>
    </submittedName>
</protein>
<sequence length="381" mass="40787">MTVPSFPTNSERFERQLSASVSRLGPLASDVCDSNPNDPAFLQAATTYHTRIRAAMELALDQHEFCPCHSGTEPVLSRMADPAPVVPKLEPAAGLNPIKSEPSPNSLSELLYPSNSTSRDSSPLYAQSIGVASASPSPPTEPQPRPSSTSLPAPAFNPFDVNDEQLAPPPQYLSWQTDSSTPHSSASETWSEPTQGYRSTLEHSPTPGVTGPQRDIALPTGAPPDTALQAPASVWDNETVSETAEQLERRATVDEVYKFLCALCAEWRTTTPITVQATVARSADYLHLGIFLGIAVSDKGRIDLLERTIPGAHSLLTTISTGVTTTMTSTETENNEPDNGTEVSDPDDLVPMFVGIPDHEAQEVTLPDGHIVHVVRMGSAT</sequence>
<accession>V2WQU7</accession>
<proteinExistence type="predicted"/>
<gene>
    <name evidence="2" type="ORF">Moror_5407</name>
</gene>
<evidence type="ECO:0000313" key="2">
    <source>
        <dbReference type="EMBL" id="ESK82600.1"/>
    </source>
</evidence>
<reference evidence="2 3" key="1">
    <citation type="journal article" date="2014" name="BMC Genomics">
        <title>Genome and secretome analysis of the hemibiotrophic fungal pathogen, Moniliophthora roreri, which causes frosty pod rot disease of cacao: mechanisms of the biotrophic and necrotrophic phases.</title>
        <authorList>
            <person name="Meinhardt L.W."/>
            <person name="Costa G.G.L."/>
            <person name="Thomazella D.P.T."/>
            <person name="Teixeira P.J.P.L."/>
            <person name="Carazzolle M.F."/>
            <person name="Schuster S.C."/>
            <person name="Carlson J.E."/>
            <person name="Guiltinan M.J."/>
            <person name="Mieczkowski P."/>
            <person name="Farmer A."/>
            <person name="Ramaraj T."/>
            <person name="Crozier J."/>
            <person name="Davis R.E."/>
            <person name="Shao J."/>
            <person name="Melnick R.L."/>
            <person name="Pereira G.A.G."/>
            <person name="Bailey B.A."/>
        </authorList>
    </citation>
    <scope>NUCLEOTIDE SEQUENCE [LARGE SCALE GENOMIC DNA]</scope>
    <source>
        <strain evidence="2 3">MCA 2997</strain>
    </source>
</reference>
<feature type="region of interest" description="Disordered" evidence="1">
    <location>
        <begin position="87"/>
        <end position="228"/>
    </location>
</feature>